<dbReference type="InterPro" id="IPR023346">
    <property type="entry name" value="Lysozyme-like_dom_sf"/>
</dbReference>
<reference evidence="3" key="1">
    <citation type="journal article" date="2019" name="Int. J. Syst. Evol. Microbiol.">
        <title>The Global Catalogue of Microorganisms (GCM) 10K type strain sequencing project: providing services to taxonomists for standard genome sequencing and annotation.</title>
        <authorList>
            <consortium name="The Broad Institute Genomics Platform"/>
            <consortium name="The Broad Institute Genome Sequencing Center for Infectious Disease"/>
            <person name="Wu L."/>
            <person name="Ma J."/>
        </authorList>
    </citation>
    <scope>NUCLEOTIDE SEQUENCE [LARGE SCALE GENOMIC DNA]</scope>
    <source>
        <strain evidence="3">JCM 14370</strain>
    </source>
</reference>
<accession>A0ABQ2DGS9</accession>
<name>A0ABQ2DGS9_9DEIO</name>
<keyword evidence="3" id="KW-1185">Reference proteome</keyword>
<proteinExistence type="predicted"/>
<feature type="chain" id="PRO_5046186658" description="Transglycosylase SLT domain-containing protein" evidence="1">
    <location>
        <begin position="26"/>
        <end position="238"/>
    </location>
</feature>
<evidence type="ECO:0000313" key="2">
    <source>
        <dbReference type="EMBL" id="GGJ56703.1"/>
    </source>
</evidence>
<dbReference type="EMBL" id="BMOD01000036">
    <property type="protein sequence ID" value="GGJ56703.1"/>
    <property type="molecule type" value="Genomic_DNA"/>
</dbReference>
<keyword evidence="1" id="KW-0732">Signal</keyword>
<evidence type="ECO:0000313" key="3">
    <source>
        <dbReference type="Proteomes" id="UP000632222"/>
    </source>
</evidence>
<dbReference type="PROSITE" id="PS51257">
    <property type="entry name" value="PROKAR_LIPOPROTEIN"/>
    <property type="match status" value="1"/>
</dbReference>
<dbReference type="SUPFAM" id="SSF53955">
    <property type="entry name" value="Lysozyme-like"/>
    <property type="match status" value="1"/>
</dbReference>
<evidence type="ECO:0008006" key="4">
    <source>
        <dbReference type="Google" id="ProtNLM"/>
    </source>
</evidence>
<feature type="signal peptide" evidence="1">
    <location>
        <begin position="1"/>
        <end position="25"/>
    </location>
</feature>
<evidence type="ECO:0000256" key="1">
    <source>
        <dbReference type="SAM" id="SignalP"/>
    </source>
</evidence>
<sequence>MERPKVKTVLVIVGLLLLTSACTPAAVRTVKKVKAKQASKKAPADLDVADTTPAVSWDRFALIDATDAALKKEGCKLNALERRKLAVSLAVVAHEESYPLDFLLGHVFAEHPSTDLTPNRAGAIGPLQMTAIACKSVGEYYPPQSLDAAVRAGIKYMKQLRHGQSAAKNSLKNTLRMYGMGPGGFSTYLQDGCSRPCGTYPLSVWASECGCTAYVYTDRVLGIARRHPELHTQKWNAW</sequence>
<organism evidence="2 3">
    <name type="scientific">Deinococcus roseus</name>
    <dbReference type="NCBI Taxonomy" id="392414"/>
    <lineage>
        <taxon>Bacteria</taxon>
        <taxon>Thermotogati</taxon>
        <taxon>Deinococcota</taxon>
        <taxon>Deinococci</taxon>
        <taxon>Deinococcales</taxon>
        <taxon>Deinococcaceae</taxon>
        <taxon>Deinococcus</taxon>
    </lineage>
</organism>
<comment type="caution">
    <text evidence="2">The sequence shown here is derived from an EMBL/GenBank/DDBJ whole genome shotgun (WGS) entry which is preliminary data.</text>
</comment>
<gene>
    <name evidence="2" type="ORF">GCM10008938_48550</name>
</gene>
<protein>
    <recommendedName>
        <fullName evidence="4">Transglycosylase SLT domain-containing protein</fullName>
    </recommendedName>
</protein>
<dbReference type="Proteomes" id="UP000632222">
    <property type="component" value="Unassembled WGS sequence"/>
</dbReference>